<dbReference type="AlphaFoldDB" id="A0A409XL09"/>
<protein>
    <submittedName>
        <fullName evidence="2">Uncharacterized protein</fullName>
    </submittedName>
</protein>
<feature type="compositionally biased region" description="Low complexity" evidence="1">
    <location>
        <begin position="18"/>
        <end position="31"/>
    </location>
</feature>
<accession>A0A409XL09</accession>
<dbReference type="EMBL" id="NHYD01001350">
    <property type="protein sequence ID" value="PPQ91438.1"/>
    <property type="molecule type" value="Genomic_DNA"/>
</dbReference>
<organism evidence="2 3">
    <name type="scientific">Psilocybe cyanescens</name>
    <dbReference type="NCBI Taxonomy" id="93625"/>
    <lineage>
        <taxon>Eukaryota</taxon>
        <taxon>Fungi</taxon>
        <taxon>Dikarya</taxon>
        <taxon>Basidiomycota</taxon>
        <taxon>Agaricomycotina</taxon>
        <taxon>Agaricomycetes</taxon>
        <taxon>Agaricomycetidae</taxon>
        <taxon>Agaricales</taxon>
        <taxon>Agaricineae</taxon>
        <taxon>Strophariaceae</taxon>
        <taxon>Psilocybe</taxon>
    </lineage>
</organism>
<comment type="caution">
    <text evidence="2">The sequence shown here is derived from an EMBL/GenBank/DDBJ whole genome shotgun (WGS) entry which is preliminary data.</text>
</comment>
<feature type="compositionally biased region" description="Polar residues" evidence="1">
    <location>
        <begin position="1"/>
        <end position="11"/>
    </location>
</feature>
<reference evidence="2 3" key="1">
    <citation type="journal article" date="2018" name="Evol. Lett.">
        <title>Horizontal gene cluster transfer increased hallucinogenic mushroom diversity.</title>
        <authorList>
            <person name="Reynolds H.T."/>
            <person name="Vijayakumar V."/>
            <person name="Gluck-Thaler E."/>
            <person name="Korotkin H.B."/>
            <person name="Matheny P.B."/>
            <person name="Slot J.C."/>
        </authorList>
    </citation>
    <scope>NUCLEOTIDE SEQUENCE [LARGE SCALE GENOMIC DNA]</scope>
    <source>
        <strain evidence="2 3">2631</strain>
    </source>
</reference>
<evidence type="ECO:0000313" key="2">
    <source>
        <dbReference type="EMBL" id="PPQ91438.1"/>
    </source>
</evidence>
<name>A0A409XL09_PSICY</name>
<feature type="region of interest" description="Disordered" evidence="1">
    <location>
        <begin position="1"/>
        <end position="53"/>
    </location>
</feature>
<dbReference type="Proteomes" id="UP000283269">
    <property type="component" value="Unassembled WGS sequence"/>
</dbReference>
<gene>
    <name evidence="2" type="ORF">CVT25_014326</name>
</gene>
<dbReference type="InParanoid" id="A0A409XL09"/>
<feature type="compositionally biased region" description="Polar residues" evidence="1">
    <location>
        <begin position="40"/>
        <end position="51"/>
    </location>
</feature>
<keyword evidence="3" id="KW-1185">Reference proteome</keyword>
<evidence type="ECO:0000313" key="3">
    <source>
        <dbReference type="Proteomes" id="UP000283269"/>
    </source>
</evidence>
<proteinExistence type="predicted"/>
<sequence length="620" mass="69837">MSDTSYLSRSTYLRRTKSSSSVVVPSPSGGSDENNDVDRPSSTTCQSSPESPHNALEILRFKTDPWSNETTPTQASVSAFFAARRKESLLHNEDTSSCGSRSPDCLSPSAEEAALACPIQDPKDGTEQDGEVIWSTDDGDSMALCPPNALQNSVFIYPSSMNANNTRYVWQDPAIGLVFSSKILPSGKRRYDFFYRASDKPLYSYKALPTLLAHMCGWVSIVASWRVPLSLRVQCGKDASGRDECMERILDILFHPSLPFIWRDVELDLNNSVAEHFLYTQEQRKRAVGLVRVRLETTNCSTDAASRLLTRIQKLPNIKEVRYGYELDERRSLHFKRGRFFLNPLWSKLNIIDVAGEMGEADCILFLKQCVRASNITLRSLVNRDDNFDIVRHQYLALKYRALSVHPPSVRHLEANSGKAPGPAYTTLPMLKVLKLVPSQFDTVIVLKHFTFPRLERLGFDTILSADSDTVDDIQELLIRSQAPLLDLDIYDMYLGPSTVARLLRAVFVGTLSRPRSPLEDSTASDVGSDPNSCFRVRSPRRAVRNLSIHFLSVFKEKIKRTKIPHEAEYRRHWNKKLAAVMMSMSADDRRGVVIPDLYIAASQYGQLRMNVGWGARNVV</sequence>
<evidence type="ECO:0000256" key="1">
    <source>
        <dbReference type="SAM" id="MobiDB-lite"/>
    </source>
</evidence>
<dbReference type="OrthoDB" id="10458478at2759"/>